<accession>A0AAE1BMA9</accession>
<sequence length="242" mass="27133">SERREGRTSGGVEKVNPTTTTMSPTPSSPHPGGQTPTPPIPDPAPTTSHQVSRKDDDLRVLRTTGKVAVVVTAACHVYGDLTVLRRMEPDPRQDTWLLMKSPLPTVALSLLYVAAVTWWGPLLMRHREPIKGLRPIMMVYNACQVIFSAYLFWETGMGGWFGNYSLLCQRCDYSNNPMAVRMLHAGYWYLFTKFVDFMDTVILLRDEQEERTHISSFTSVTTPLCLYVRGMALGIMLVSSSC</sequence>
<protein>
    <recommendedName>
        <fullName evidence="10">Elongation of very long chain fatty acids protein</fullName>
        <ecNumber evidence="10">2.3.1.199</ecNumber>
    </recommendedName>
    <alternativeName>
        <fullName evidence="10">Very-long-chain 3-oxoacyl-CoA synthase</fullName>
    </alternativeName>
</protein>
<keyword evidence="4 10" id="KW-0812">Transmembrane</keyword>
<dbReference type="GO" id="GO:0042761">
    <property type="term" value="P:very long-chain fatty acid biosynthetic process"/>
    <property type="evidence" value="ECO:0007669"/>
    <property type="project" value="TreeGrafter"/>
</dbReference>
<keyword evidence="2 10" id="KW-0444">Lipid biosynthesis</keyword>
<comment type="caution">
    <text evidence="12">The sequence shown here is derived from an EMBL/GenBank/DDBJ whole genome shotgun (WGS) entry which is preliminary data.</text>
</comment>
<evidence type="ECO:0000256" key="11">
    <source>
        <dbReference type="SAM" id="MobiDB-lite"/>
    </source>
</evidence>
<feature type="transmembrane region" description="Helical" evidence="10">
    <location>
        <begin position="67"/>
        <end position="85"/>
    </location>
</feature>
<keyword evidence="6 10" id="KW-1133">Transmembrane helix</keyword>
<dbReference type="PANTHER" id="PTHR11157:SF167">
    <property type="entry name" value="ELONGATION OF VERY LONG CHAIN FATTY ACIDS PROTEIN"/>
    <property type="match status" value="1"/>
</dbReference>
<dbReference type="GO" id="GO:0009922">
    <property type="term" value="F:fatty acid elongase activity"/>
    <property type="evidence" value="ECO:0007669"/>
    <property type="project" value="UniProtKB-EC"/>
</dbReference>
<dbReference type="GO" id="GO:0019367">
    <property type="term" value="P:fatty acid elongation, saturated fatty acid"/>
    <property type="evidence" value="ECO:0007669"/>
    <property type="project" value="TreeGrafter"/>
</dbReference>
<dbReference type="GO" id="GO:0030148">
    <property type="term" value="P:sphingolipid biosynthetic process"/>
    <property type="evidence" value="ECO:0007669"/>
    <property type="project" value="TreeGrafter"/>
</dbReference>
<feature type="region of interest" description="Disordered" evidence="11">
    <location>
        <begin position="1"/>
        <end position="57"/>
    </location>
</feature>
<dbReference type="GO" id="GO:0034626">
    <property type="term" value="P:fatty acid elongation, polyunsaturated fatty acid"/>
    <property type="evidence" value="ECO:0007669"/>
    <property type="project" value="TreeGrafter"/>
</dbReference>
<keyword evidence="13" id="KW-1185">Reference proteome</keyword>
<keyword evidence="3 10" id="KW-0808">Transferase</keyword>
<dbReference type="GO" id="GO:0005789">
    <property type="term" value="C:endoplasmic reticulum membrane"/>
    <property type="evidence" value="ECO:0007669"/>
    <property type="project" value="TreeGrafter"/>
</dbReference>
<evidence type="ECO:0000256" key="1">
    <source>
        <dbReference type="ARBA" id="ARBA00004141"/>
    </source>
</evidence>
<evidence type="ECO:0000313" key="12">
    <source>
        <dbReference type="EMBL" id="KAK3852692.1"/>
    </source>
</evidence>
<dbReference type="GO" id="GO:0034625">
    <property type="term" value="P:fatty acid elongation, monounsaturated fatty acid"/>
    <property type="evidence" value="ECO:0007669"/>
    <property type="project" value="TreeGrafter"/>
</dbReference>
<feature type="transmembrane region" description="Helical" evidence="10">
    <location>
        <begin position="105"/>
        <end position="124"/>
    </location>
</feature>
<feature type="compositionally biased region" description="Low complexity" evidence="11">
    <location>
        <begin position="17"/>
        <end position="35"/>
    </location>
</feature>
<evidence type="ECO:0000256" key="7">
    <source>
        <dbReference type="ARBA" id="ARBA00023098"/>
    </source>
</evidence>
<keyword evidence="7 10" id="KW-0443">Lipid metabolism</keyword>
<evidence type="ECO:0000256" key="2">
    <source>
        <dbReference type="ARBA" id="ARBA00022516"/>
    </source>
</evidence>
<dbReference type="EMBL" id="JAWQEG010007294">
    <property type="protein sequence ID" value="KAK3852692.1"/>
    <property type="molecule type" value="Genomic_DNA"/>
</dbReference>
<dbReference type="Proteomes" id="UP001286313">
    <property type="component" value="Unassembled WGS sequence"/>
</dbReference>
<feature type="transmembrane region" description="Helical" evidence="10">
    <location>
        <begin position="216"/>
        <end position="238"/>
    </location>
</feature>
<evidence type="ECO:0000256" key="6">
    <source>
        <dbReference type="ARBA" id="ARBA00022989"/>
    </source>
</evidence>
<feature type="non-terminal residue" evidence="12">
    <location>
        <position position="1"/>
    </location>
</feature>
<dbReference type="Pfam" id="PF01151">
    <property type="entry name" value="ELO"/>
    <property type="match status" value="1"/>
</dbReference>
<evidence type="ECO:0000256" key="3">
    <source>
        <dbReference type="ARBA" id="ARBA00022679"/>
    </source>
</evidence>
<evidence type="ECO:0000256" key="5">
    <source>
        <dbReference type="ARBA" id="ARBA00022832"/>
    </source>
</evidence>
<comment type="similarity">
    <text evidence="10">Belongs to the ELO family.</text>
</comment>
<keyword evidence="8 10" id="KW-0472">Membrane</keyword>
<comment type="caution">
    <text evidence="10">Lacks conserved residue(s) required for the propagation of feature annotation.</text>
</comment>
<evidence type="ECO:0000313" key="13">
    <source>
        <dbReference type="Proteomes" id="UP001286313"/>
    </source>
</evidence>
<evidence type="ECO:0000256" key="9">
    <source>
        <dbReference type="ARBA" id="ARBA00023160"/>
    </source>
</evidence>
<dbReference type="PANTHER" id="PTHR11157">
    <property type="entry name" value="FATTY ACID ACYL TRANSFERASE-RELATED"/>
    <property type="match status" value="1"/>
</dbReference>
<evidence type="ECO:0000256" key="10">
    <source>
        <dbReference type="RuleBase" id="RU361115"/>
    </source>
</evidence>
<keyword evidence="5 10" id="KW-0276">Fatty acid metabolism</keyword>
<gene>
    <name evidence="12" type="ORF">Pcinc_040732</name>
</gene>
<comment type="catalytic activity">
    <reaction evidence="10">
        <text>a very-long-chain acyl-CoA + malonyl-CoA + H(+) = a very-long-chain 3-oxoacyl-CoA + CO2 + CoA</text>
        <dbReference type="Rhea" id="RHEA:32727"/>
        <dbReference type="ChEBI" id="CHEBI:15378"/>
        <dbReference type="ChEBI" id="CHEBI:16526"/>
        <dbReference type="ChEBI" id="CHEBI:57287"/>
        <dbReference type="ChEBI" id="CHEBI:57384"/>
        <dbReference type="ChEBI" id="CHEBI:90725"/>
        <dbReference type="ChEBI" id="CHEBI:90736"/>
        <dbReference type="EC" id="2.3.1.199"/>
    </reaction>
</comment>
<dbReference type="EC" id="2.3.1.199" evidence="10"/>
<reference evidence="12" key="1">
    <citation type="submission" date="2023-10" db="EMBL/GenBank/DDBJ databases">
        <title>Genome assemblies of two species of porcelain crab, Petrolisthes cinctipes and Petrolisthes manimaculis (Anomura: Porcellanidae).</title>
        <authorList>
            <person name="Angst P."/>
        </authorList>
    </citation>
    <scope>NUCLEOTIDE SEQUENCE</scope>
    <source>
        <strain evidence="12">PB745_01</strain>
        <tissue evidence="12">Gill</tissue>
    </source>
</reference>
<comment type="subcellular location">
    <subcellularLocation>
        <location evidence="1">Membrane</location>
        <topology evidence="1">Multi-pass membrane protein</topology>
    </subcellularLocation>
</comment>
<dbReference type="InterPro" id="IPR002076">
    <property type="entry name" value="ELO_fam"/>
</dbReference>
<name>A0AAE1BMA9_PETCI</name>
<proteinExistence type="inferred from homology"/>
<feature type="transmembrane region" description="Helical" evidence="10">
    <location>
        <begin position="186"/>
        <end position="204"/>
    </location>
</feature>
<evidence type="ECO:0000256" key="8">
    <source>
        <dbReference type="ARBA" id="ARBA00023136"/>
    </source>
</evidence>
<evidence type="ECO:0000256" key="4">
    <source>
        <dbReference type="ARBA" id="ARBA00022692"/>
    </source>
</evidence>
<dbReference type="AlphaFoldDB" id="A0AAE1BMA9"/>
<organism evidence="12 13">
    <name type="scientific">Petrolisthes cinctipes</name>
    <name type="common">Flat porcelain crab</name>
    <dbReference type="NCBI Taxonomy" id="88211"/>
    <lineage>
        <taxon>Eukaryota</taxon>
        <taxon>Metazoa</taxon>
        <taxon>Ecdysozoa</taxon>
        <taxon>Arthropoda</taxon>
        <taxon>Crustacea</taxon>
        <taxon>Multicrustacea</taxon>
        <taxon>Malacostraca</taxon>
        <taxon>Eumalacostraca</taxon>
        <taxon>Eucarida</taxon>
        <taxon>Decapoda</taxon>
        <taxon>Pleocyemata</taxon>
        <taxon>Anomura</taxon>
        <taxon>Galatheoidea</taxon>
        <taxon>Porcellanidae</taxon>
        <taxon>Petrolisthes</taxon>
    </lineage>
</organism>
<keyword evidence="9 10" id="KW-0275">Fatty acid biosynthesis</keyword>